<name>A0A081N7Q8_9GAMM</name>
<dbReference type="Proteomes" id="UP000028006">
    <property type="component" value="Unassembled WGS sequence"/>
</dbReference>
<reference evidence="1 2" key="1">
    <citation type="submission" date="2014-06" db="EMBL/GenBank/DDBJ databases">
        <title>Whole Genome Sequences of Three Symbiotic Endozoicomonas Bacteria.</title>
        <authorList>
            <person name="Neave M.J."/>
            <person name="Apprill A."/>
            <person name="Voolstra C.R."/>
        </authorList>
    </citation>
    <scope>NUCLEOTIDE SEQUENCE [LARGE SCALE GENOMIC DNA]</scope>
    <source>
        <strain evidence="1 2">LMG 24815</strain>
    </source>
</reference>
<sequence>MNNRNALQNIAEDLVRMEGISRSIVSDNQRVWREGSVLIFSSGPNRIYLASSCSAADRAIKKLIAASR</sequence>
<dbReference type="AlphaFoldDB" id="A0A081N7Q8"/>
<protein>
    <submittedName>
        <fullName evidence="1">Uncharacterized protein</fullName>
    </submittedName>
</protein>
<dbReference type="RefSeq" id="WP_034874365.1">
    <property type="nucleotide sequence ID" value="NZ_JOKG01000002.1"/>
</dbReference>
<keyword evidence="2" id="KW-1185">Reference proteome</keyword>
<gene>
    <name evidence="1" type="ORF">GZ77_08965</name>
</gene>
<accession>A0A081N7Q8</accession>
<dbReference type="EMBL" id="JOKG01000002">
    <property type="protein sequence ID" value="KEQ14481.1"/>
    <property type="molecule type" value="Genomic_DNA"/>
</dbReference>
<proteinExistence type="predicted"/>
<comment type="caution">
    <text evidence="1">The sequence shown here is derived from an EMBL/GenBank/DDBJ whole genome shotgun (WGS) entry which is preliminary data.</text>
</comment>
<evidence type="ECO:0000313" key="1">
    <source>
        <dbReference type="EMBL" id="KEQ14481.1"/>
    </source>
</evidence>
<organism evidence="1 2">
    <name type="scientific">Endozoicomonas montiporae</name>
    <dbReference type="NCBI Taxonomy" id="1027273"/>
    <lineage>
        <taxon>Bacteria</taxon>
        <taxon>Pseudomonadati</taxon>
        <taxon>Pseudomonadota</taxon>
        <taxon>Gammaproteobacteria</taxon>
        <taxon>Oceanospirillales</taxon>
        <taxon>Endozoicomonadaceae</taxon>
        <taxon>Endozoicomonas</taxon>
    </lineage>
</organism>
<evidence type="ECO:0000313" key="2">
    <source>
        <dbReference type="Proteomes" id="UP000028006"/>
    </source>
</evidence>